<dbReference type="Gene3D" id="2.40.50.100">
    <property type="match status" value="1"/>
</dbReference>
<dbReference type="PANTHER" id="PTHR42781:SF4">
    <property type="entry name" value="SPERMIDINE_PUTRESCINE IMPORT ATP-BINDING PROTEIN POTA"/>
    <property type="match status" value="1"/>
</dbReference>
<dbReference type="KEGG" id="gfe:Gferi_03445"/>
<keyword evidence="3" id="KW-0067">ATP-binding</keyword>
<dbReference type="Proteomes" id="UP000095743">
    <property type="component" value="Chromosome"/>
</dbReference>
<dbReference type="GO" id="GO:0043190">
    <property type="term" value="C:ATP-binding cassette (ABC) transporter complex"/>
    <property type="evidence" value="ECO:0007669"/>
    <property type="project" value="InterPro"/>
</dbReference>
<dbReference type="STRING" id="1424294.Gferi_03445"/>
<dbReference type="SUPFAM" id="SSF50331">
    <property type="entry name" value="MOP-like"/>
    <property type="match status" value="1"/>
</dbReference>
<dbReference type="FunFam" id="3.40.50.300:FF:000042">
    <property type="entry name" value="Maltose/maltodextrin ABC transporter, ATP-binding protein"/>
    <property type="match status" value="1"/>
</dbReference>
<dbReference type="SUPFAM" id="SSF52540">
    <property type="entry name" value="P-loop containing nucleoside triphosphate hydrolases"/>
    <property type="match status" value="1"/>
</dbReference>
<dbReference type="RefSeq" id="WP_069974289.1">
    <property type="nucleotide sequence ID" value="NZ_CP017269.1"/>
</dbReference>
<dbReference type="PANTHER" id="PTHR42781">
    <property type="entry name" value="SPERMIDINE/PUTRESCINE IMPORT ATP-BINDING PROTEIN POTA"/>
    <property type="match status" value="1"/>
</dbReference>
<dbReference type="PROSITE" id="PS50893">
    <property type="entry name" value="ABC_TRANSPORTER_2"/>
    <property type="match status" value="1"/>
</dbReference>
<proteinExistence type="predicted"/>
<gene>
    <name evidence="5" type="ORF">Gferi_03445</name>
</gene>
<dbReference type="InterPro" id="IPR003439">
    <property type="entry name" value="ABC_transporter-like_ATP-bd"/>
</dbReference>
<feature type="domain" description="ABC transporter" evidence="4">
    <location>
        <begin position="3"/>
        <end position="240"/>
    </location>
</feature>
<sequence length="345" mass="39097">MSLIINKVTKKFGNIIALNNVSIEIKDGEFIAILGPSGCGKTTLLRIIGGFAEPTSGTIKMGDVLYSDSAFNLPVEKRNLSMVFQSFALWPHMSVREHIEFPLKSKRNKAMGDEEKKNAVEEAISWTGLKKLADRLPGELSGGQKQRVALARAVVSKPDILLMDEPLSSLDAELKVNMRKEIQDLHKLTGATIIYVTHDQSEALAMANRIIIMKNGNIEQIGTPEEVYKKPKTEFVAVFVGKCNLVRGRWNQNIFYVKDTKIMYNNESVEPYFIQRGMYPVRPEQFSIERKGLGIEGRITNKQYNGREIHYTVKCEDDFYVVYEDEEKNFNINEAIVLVKKERGN</sequence>
<dbReference type="InterPro" id="IPR013611">
    <property type="entry name" value="Transp-assoc_OB_typ2"/>
</dbReference>
<evidence type="ECO:0000313" key="5">
    <source>
        <dbReference type="EMBL" id="AOT68713.1"/>
    </source>
</evidence>
<dbReference type="InterPro" id="IPR027417">
    <property type="entry name" value="P-loop_NTPase"/>
</dbReference>
<dbReference type="EMBL" id="CP017269">
    <property type="protein sequence ID" value="AOT68713.1"/>
    <property type="molecule type" value="Genomic_DNA"/>
</dbReference>
<dbReference type="AlphaFoldDB" id="A0A1D8GCT6"/>
<evidence type="ECO:0000313" key="6">
    <source>
        <dbReference type="Proteomes" id="UP000095743"/>
    </source>
</evidence>
<keyword evidence="1" id="KW-0813">Transport</keyword>
<dbReference type="GO" id="GO:0016887">
    <property type="term" value="F:ATP hydrolysis activity"/>
    <property type="evidence" value="ECO:0007669"/>
    <property type="project" value="InterPro"/>
</dbReference>
<dbReference type="InterPro" id="IPR003593">
    <property type="entry name" value="AAA+_ATPase"/>
</dbReference>
<evidence type="ECO:0000256" key="3">
    <source>
        <dbReference type="ARBA" id="ARBA00022840"/>
    </source>
</evidence>
<accession>A0A1D8GCT6</accession>
<dbReference type="InterPro" id="IPR050093">
    <property type="entry name" value="ABC_SmlMolc_Importer"/>
</dbReference>
<organism evidence="5 6">
    <name type="scientific">Geosporobacter ferrireducens</name>
    <dbReference type="NCBI Taxonomy" id="1424294"/>
    <lineage>
        <taxon>Bacteria</taxon>
        <taxon>Bacillati</taxon>
        <taxon>Bacillota</taxon>
        <taxon>Clostridia</taxon>
        <taxon>Peptostreptococcales</taxon>
        <taxon>Thermotaleaceae</taxon>
        <taxon>Geosporobacter</taxon>
    </lineage>
</organism>
<evidence type="ECO:0000259" key="4">
    <source>
        <dbReference type="PROSITE" id="PS50893"/>
    </source>
</evidence>
<dbReference type="Pfam" id="PF00005">
    <property type="entry name" value="ABC_tran"/>
    <property type="match status" value="1"/>
</dbReference>
<dbReference type="GO" id="GO:0140359">
    <property type="term" value="F:ABC-type transporter activity"/>
    <property type="evidence" value="ECO:0007669"/>
    <property type="project" value="UniProtKB-ARBA"/>
</dbReference>
<dbReference type="PROSITE" id="PS00211">
    <property type="entry name" value="ABC_TRANSPORTER_1"/>
    <property type="match status" value="1"/>
</dbReference>
<name>A0A1D8GCT6_9FIRM</name>
<keyword evidence="2" id="KW-0547">Nucleotide-binding</keyword>
<dbReference type="InterPro" id="IPR017871">
    <property type="entry name" value="ABC_transporter-like_CS"/>
</dbReference>
<protein>
    <submittedName>
        <fullName evidence="5">Transporter</fullName>
    </submittedName>
</protein>
<reference evidence="5 6" key="1">
    <citation type="submission" date="2016-09" db="EMBL/GenBank/DDBJ databases">
        <title>Genomic analysis reveals versatility of anaerobic energy metabolism of Geosporobacter ferrireducens IRF9 of phylum Firmicutes.</title>
        <authorList>
            <person name="Kim S.-J."/>
        </authorList>
    </citation>
    <scope>NUCLEOTIDE SEQUENCE [LARGE SCALE GENOMIC DNA]</scope>
    <source>
        <strain evidence="5 6">IRF9</strain>
    </source>
</reference>
<dbReference type="Pfam" id="PF08402">
    <property type="entry name" value="TOBE_2"/>
    <property type="match status" value="1"/>
</dbReference>
<keyword evidence="6" id="KW-1185">Reference proteome</keyword>
<dbReference type="GO" id="GO:0005524">
    <property type="term" value="F:ATP binding"/>
    <property type="evidence" value="ECO:0007669"/>
    <property type="project" value="UniProtKB-KW"/>
</dbReference>
<dbReference type="Gene3D" id="3.40.50.300">
    <property type="entry name" value="P-loop containing nucleotide triphosphate hydrolases"/>
    <property type="match status" value="1"/>
</dbReference>
<dbReference type="InterPro" id="IPR008995">
    <property type="entry name" value="Mo/tungstate-bd_C_term_dom"/>
</dbReference>
<dbReference type="SMART" id="SM00382">
    <property type="entry name" value="AAA"/>
    <property type="match status" value="1"/>
</dbReference>
<evidence type="ECO:0000256" key="2">
    <source>
        <dbReference type="ARBA" id="ARBA00022741"/>
    </source>
</evidence>
<evidence type="ECO:0000256" key="1">
    <source>
        <dbReference type="ARBA" id="ARBA00022448"/>
    </source>
</evidence>
<dbReference type="OrthoDB" id="9802264at2"/>